<evidence type="ECO:0008006" key="4">
    <source>
        <dbReference type="Google" id="ProtNLM"/>
    </source>
</evidence>
<evidence type="ECO:0000313" key="3">
    <source>
        <dbReference type="Proteomes" id="UP001318682"/>
    </source>
</evidence>
<name>A0ABZ2BTH5_9RHOB</name>
<dbReference type="EMBL" id="CP143423">
    <property type="protein sequence ID" value="WVX49336.1"/>
    <property type="molecule type" value="Genomic_DNA"/>
</dbReference>
<dbReference type="Proteomes" id="UP001318682">
    <property type="component" value="Chromosome"/>
</dbReference>
<proteinExistence type="predicted"/>
<keyword evidence="1" id="KW-0812">Transmembrane</keyword>
<keyword evidence="1" id="KW-1133">Transmembrane helix</keyword>
<reference evidence="3" key="1">
    <citation type="submission" date="2024-01" db="EMBL/GenBank/DDBJ databases">
        <title>Roseobacter fucihabitans sp. nov., isolated from the brown alga Fucus spiralis.</title>
        <authorList>
            <person name="Hahnke S."/>
            <person name="Berger M."/>
            <person name="Schlingloff A."/>
            <person name="Athale I."/>
            <person name="Neumann-Schaal M."/>
            <person name="Adenaya A."/>
            <person name="Poehlein A."/>
            <person name="Daniel R."/>
            <person name="Pertersen J."/>
            <person name="Brinkhoff T."/>
        </authorList>
    </citation>
    <scope>NUCLEOTIDE SEQUENCE [LARGE SCALE GENOMIC DNA]</scope>
    <source>
        <strain evidence="3">B14</strain>
    </source>
</reference>
<accession>A0ABZ2BTH5</accession>
<keyword evidence="3" id="KW-1185">Reference proteome</keyword>
<protein>
    <recommendedName>
        <fullName evidence="4">DUF2007 domain-containing protein</fullName>
    </recommendedName>
</protein>
<dbReference type="RefSeq" id="WP_187429655.1">
    <property type="nucleotide sequence ID" value="NZ_CP143423.1"/>
</dbReference>
<evidence type="ECO:0000256" key="1">
    <source>
        <dbReference type="SAM" id="Phobius"/>
    </source>
</evidence>
<evidence type="ECO:0000313" key="2">
    <source>
        <dbReference type="EMBL" id="WVX49336.1"/>
    </source>
</evidence>
<feature type="transmembrane region" description="Helical" evidence="1">
    <location>
        <begin position="87"/>
        <end position="108"/>
    </location>
</feature>
<organism evidence="2 3">
    <name type="scientific">Roseobacter fucihabitans</name>
    <dbReference type="NCBI Taxonomy" id="1537242"/>
    <lineage>
        <taxon>Bacteria</taxon>
        <taxon>Pseudomonadati</taxon>
        <taxon>Pseudomonadota</taxon>
        <taxon>Alphaproteobacteria</taxon>
        <taxon>Rhodobacterales</taxon>
        <taxon>Roseobacteraceae</taxon>
        <taxon>Roseobacter</taxon>
    </lineage>
</organism>
<sequence length="125" mass="13447">MAKLNRSSLVPIAHAYGAAAHGLAVSQLRAQDIPVFTQSTYFSGLFPQYFVPVGGIAITVPKSHAMDASAVLQSTVWDSRPFSKLKAAMWVVITLAILVPPLPTAVFLRNRRTSGVAMRSIPDDP</sequence>
<keyword evidence="1" id="KW-0472">Membrane</keyword>
<gene>
    <name evidence="2" type="ORF">ROLI_024280</name>
</gene>